<dbReference type="InterPro" id="IPR013482">
    <property type="entry name" value="Molybde_CF_guanTrfase"/>
</dbReference>
<feature type="binding site" evidence="8">
    <location>
        <position position="23"/>
    </location>
    <ligand>
        <name>GTP</name>
        <dbReference type="ChEBI" id="CHEBI:37565"/>
    </ligand>
</feature>
<dbReference type="Pfam" id="PF12804">
    <property type="entry name" value="NTP_transf_3"/>
    <property type="match status" value="1"/>
</dbReference>
<gene>
    <name evidence="8" type="primary">mobA</name>
    <name evidence="10" type="ORF">EDM52_19270</name>
</gene>
<keyword evidence="7 8" id="KW-0501">Molybdenum cofactor biosynthesis</keyword>
<comment type="cofactor">
    <cofactor evidence="8">
        <name>Mg(2+)</name>
        <dbReference type="ChEBI" id="CHEBI:18420"/>
    </cofactor>
</comment>
<keyword evidence="4 8" id="KW-0547">Nucleotide-binding</keyword>
<comment type="similarity">
    <text evidence="8">Belongs to the MobA family.</text>
</comment>
<evidence type="ECO:0000256" key="2">
    <source>
        <dbReference type="ARBA" id="ARBA00022679"/>
    </source>
</evidence>
<dbReference type="PANTHER" id="PTHR19136">
    <property type="entry name" value="MOLYBDENUM COFACTOR GUANYLYLTRANSFERASE"/>
    <property type="match status" value="1"/>
</dbReference>
<dbReference type="SUPFAM" id="SSF53448">
    <property type="entry name" value="Nucleotide-diphospho-sugar transferases"/>
    <property type="match status" value="1"/>
</dbReference>
<organism evidence="10 11">
    <name type="scientific">Brevibacillus invocatus</name>
    <dbReference type="NCBI Taxonomy" id="173959"/>
    <lineage>
        <taxon>Bacteria</taxon>
        <taxon>Bacillati</taxon>
        <taxon>Bacillota</taxon>
        <taxon>Bacilli</taxon>
        <taxon>Bacillales</taxon>
        <taxon>Paenibacillaceae</taxon>
        <taxon>Brevibacillus</taxon>
    </lineage>
</organism>
<keyword evidence="11" id="KW-1185">Reference proteome</keyword>
<name>A0A3M8C1Z8_9BACL</name>
<dbReference type="GO" id="GO:0046872">
    <property type="term" value="F:metal ion binding"/>
    <property type="evidence" value="ECO:0007669"/>
    <property type="project" value="UniProtKB-KW"/>
</dbReference>
<keyword evidence="6 8" id="KW-0342">GTP-binding</keyword>
<keyword evidence="1 8" id="KW-0963">Cytoplasm</keyword>
<accession>A0A3M8C1Z8</accession>
<comment type="function">
    <text evidence="8">Transfers a GMP moiety from GTP to Mo-molybdopterin (Mo-MPT) cofactor (Moco or molybdenum cofactor) to form Mo-molybdopterin guanine dinucleotide (Mo-MGD) cofactor.</text>
</comment>
<evidence type="ECO:0000256" key="4">
    <source>
        <dbReference type="ARBA" id="ARBA00022741"/>
    </source>
</evidence>
<sequence>MREELIGGAILAGGKSSRMGRPKDLLPWRGGSMISELAREVTACQLSCLIVSNHPEQLPADITHYRGVTIVPDAVPSAGPVSGLVTAFRRTTEEVLLVLSCDLPFMDREQIHRLLDYAKGVQDWDVIAVQEQGRLHPLVALYHRRTQLFWEDALRQKQLRLMSTLAELRVHETPAGLLDPWAVFNANTPEEYQMAIEEERKRKAGPR</sequence>
<evidence type="ECO:0000313" key="10">
    <source>
        <dbReference type="EMBL" id="RNB69397.1"/>
    </source>
</evidence>
<feature type="binding site" evidence="8">
    <location>
        <begin position="11"/>
        <end position="13"/>
    </location>
    <ligand>
        <name>GTP</name>
        <dbReference type="ChEBI" id="CHEBI:37565"/>
    </ligand>
</feature>
<feature type="binding site" evidence="8">
    <location>
        <position position="73"/>
    </location>
    <ligand>
        <name>GTP</name>
        <dbReference type="ChEBI" id="CHEBI:37565"/>
    </ligand>
</feature>
<comment type="domain">
    <text evidence="8">The N-terminal domain determines nucleotide recognition and specific binding, while the C-terminal domain determines the specific binding to the target protein.</text>
</comment>
<dbReference type="Gene3D" id="3.90.550.10">
    <property type="entry name" value="Spore Coat Polysaccharide Biosynthesis Protein SpsA, Chain A"/>
    <property type="match status" value="1"/>
</dbReference>
<evidence type="ECO:0000256" key="6">
    <source>
        <dbReference type="ARBA" id="ARBA00023134"/>
    </source>
</evidence>
<evidence type="ECO:0000256" key="7">
    <source>
        <dbReference type="ARBA" id="ARBA00023150"/>
    </source>
</evidence>
<keyword evidence="3 8" id="KW-0479">Metal-binding</keyword>
<evidence type="ECO:0000256" key="5">
    <source>
        <dbReference type="ARBA" id="ARBA00022842"/>
    </source>
</evidence>
<evidence type="ECO:0000313" key="11">
    <source>
        <dbReference type="Proteomes" id="UP000282028"/>
    </source>
</evidence>
<dbReference type="GO" id="GO:0006777">
    <property type="term" value="P:Mo-molybdopterin cofactor biosynthetic process"/>
    <property type="evidence" value="ECO:0007669"/>
    <property type="project" value="UniProtKB-KW"/>
</dbReference>
<dbReference type="GO" id="GO:0061603">
    <property type="term" value="F:molybdenum cofactor guanylyltransferase activity"/>
    <property type="evidence" value="ECO:0007669"/>
    <property type="project" value="UniProtKB-EC"/>
</dbReference>
<proteinExistence type="inferred from homology"/>
<feature type="domain" description="MobA-like NTP transferase" evidence="9">
    <location>
        <begin position="8"/>
        <end position="158"/>
    </location>
</feature>
<comment type="caution">
    <text evidence="8">Lacks conserved residue(s) required for the propagation of feature annotation.</text>
</comment>
<dbReference type="EC" id="2.7.7.77" evidence="8"/>
<comment type="subcellular location">
    <subcellularLocation>
        <location evidence="8">Cytoplasm</location>
    </subcellularLocation>
</comment>
<dbReference type="CDD" id="cd02503">
    <property type="entry name" value="MobA"/>
    <property type="match status" value="1"/>
</dbReference>
<dbReference type="HAMAP" id="MF_00316">
    <property type="entry name" value="MobA"/>
    <property type="match status" value="1"/>
</dbReference>
<dbReference type="AlphaFoldDB" id="A0A3M8C1Z8"/>
<comment type="caution">
    <text evidence="10">The sequence shown here is derived from an EMBL/GenBank/DDBJ whole genome shotgun (WGS) entry which is preliminary data.</text>
</comment>
<reference evidence="10 11" key="1">
    <citation type="submission" date="2018-10" db="EMBL/GenBank/DDBJ databases">
        <title>Phylogenomics of Brevibacillus.</title>
        <authorList>
            <person name="Dunlap C."/>
        </authorList>
    </citation>
    <scope>NUCLEOTIDE SEQUENCE [LARGE SCALE GENOMIC DNA]</scope>
    <source>
        <strain evidence="10 11">JCM 12215</strain>
    </source>
</reference>
<keyword evidence="2 8" id="KW-0808">Transferase</keyword>
<dbReference type="EMBL" id="RHHR01000039">
    <property type="protein sequence ID" value="RNB69397.1"/>
    <property type="molecule type" value="Genomic_DNA"/>
</dbReference>
<protein>
    <recommendedName>
        <fullName evidence="8">Probable molybdenum cofactor guanylyltransferase</fullName>
        <shortName evidence="8">MoCo guanylyltransferase</shortName>
        <ecNumber evidence="8">2.7.7.77</ecNumber>
    </recommendedName>
    <alternativeName>
        <fullName evidence="8">GTP:molybdopterin guanylyltransferase</fullName>
    </alternativeName>
    <alternativeName>
        <fullName evidence="8">Mo-MPT guanylyltransferase</fullName>
    </alternativeName>
    <alternativeName>
        <fullName evidence="8">Molybdopterin guanylyltransferase</fullName>
    </alternativeName>
    <alternativeName>
        <fullName evidence="8">Molybdopterin-guanine dinucleotide synthase</fullName>
        <shortName evidence="8">MGD synthase</shortName>
    </alternativeName>
</protein>
<keyword evidence="5 8" id="KW-0460">Magnesium</keyword>
<evidence type="ECO:0000259" key="9">
    <source>
        <dbReference type="Pfam" id="PF12804"/>
    </source>
</evidence>
<dbReference type="RefSeq" id="WP_122910572.1">
    <property type="nucleotide sequence ID" value="NZ_CBCSBE010000025.1"/>
</dbReference>
<dbReference type="PANTHER" id="PTHR19136:SF81">
    <property type="entry name" value="MOLYBDENUM COFACTOR GUANYLYLTRANSFERASE"/>
    <property type="match status" value="1"/>
</dbReference>
<keyword evidence="10" id="KW-0548">Nucleotidyltransferase</keyword>
<dbReference type="OrthoDB" id="9788394at2"/>
<dbReference type="InterPro" id="IPR025877">
    <property type="entry name" value="MobA-like_NTP_Trfase"/>
</dbReference>
<evidence type="ECO:0000256" key="1">
    <source>
        <dbReference type="ARBA" id="ARBA00022490"/>
    </source>
</evidence>
<dbReference type="InterPro" id="IPR029044">
    <property type="entry name" value="Nucleotide-diphossugar_trans"/>
</dbReference>
<comment type="catalytic activity">
    <reaction evidence="8">
        <text>Mo-molybdopterin + GTP + H(+) = Mo-molybdopterin guanine dinucleotide + diphosphate</text>
        <dbReference type="Rhea" id="RHEA:34243"/>
        <dbReference type="ChEBI" id="CHEBI:15378"/>
        <dbReference type="ChEBI" id="CHEBI:33019"/>
        <dbReference type="ChEBI" id="CHEBI:37565"/>
        <dbReference type="ChEBI" id="CHEBI:71302"/>
        <dbReference type="ChEBI" id="CHEBI:71310"/>
        <dbReference type="EC" id="2.7.7.77"/>
    </reaction>
</comment>
<dbReference type="GO" id="GO:0005737">
    <property type="term" value="C:cytoplasm"/>
    <property type="evidence" value="ECO:0007669"/>
    <property type="project" value="UniProtKB-SubCell"/>
</dbReference>
<feature type="binding site" evidence="8">
    <location>
        <position position="102"/>
    </location>
    <ligand>
        <name>GTP</name>
        <dbReference type="ChEBI" id="CHEBI:37565"/>
    </ligand>
</feature>
<dbReference type="GO" id="GO:0005525">
    <property type="term" value="F:GTP binding"/>
    <property type="evidence" value="ECO:0007669"/>
    <property type="project" value="UniProtKB-UniRule"/>
</dbReference>
<dbReference type="Proteomes" id="UP000282028">
    <property type="component" value="Unassembled WGS sequence"/>
</dbReference>
<feature type="binding site" evidence="8">
    <location>
        <position position="102"/>
    </location>
    <ligand>
        <name>Mg(2+)</name>
        <dbReference type="ChEBI" id="CHEBI:18420"/>
    </ligand>
</feature>
<evidence type="ECO:0000256" key="3">
    <source>
        <dbReference type="ARBA" id="ARBA00022723"/>
    </source>
</evidence>
<evidence type="ECO:0000256" key="8">
    <source>
        <dbReference type="HAMAP-Rule" id="MF_00316"/>
    </source>
</evidence>